<dbReference type="GO" id="GO:0005737">
    <property type="term" value="C:cytoplasm"/>
    <property type="evidence" value="ECO:0007669"/>
    <property type="project" value="TreeGrafter"/>
</dbReference>
<dbReference type="InterPro" id="IPR050126">
    <property type="entry name" value="Ap4A_hydrolase"/>
</dbReference>
<dbReference type="KEGG" id="smai:EXU30_09000"/>
<dbReference type="GO" id="GO:0016791">
    <property type="term" value="F:phosphatase activity"/>
    <property type="evidence" value="ECO:0007669"/>
    <property type="project" value="TreeGrafter"/>
</dbReference>
<dbReference type="PANTHER" id="PTHR42850">
    <property type="entry name" value="METALLOPHOSPHOESTERASE"/>
    <property type="match status" value="1"/>
</dbReference>
<proteinExistence type="predicted"/>
<evidence type="ECO:0000313" key="3">
    <source>
        <dbReference type="Proteomes" id="UP000291106"/>
    </source>
</evidence>
<evidence type="ECO:0000313" key="2">
    <source>
        <dbReference type="EMBL" id="QBF82814.1"/>
    </source>
</evidence>
<dbReference type="Gene3D" id="3.60.21.10">
    <property type="match status" value="1"/>
</dbReference>
<dbReference type="InterPro" id="IPR029052">
    <property type="entry name" value="Metallo-depent_PP-like"/>
</dbReference>
<dbReference type="EMBL" id="CP036200">
    <property type="protein sequence ID" value="QBF82814.1"/>
    <property type="molecule type" value="Genomic_DNA"/>
</dbReference>
<evidence type="ECO:0000259" key="1">
    <source>
        <dbReference type="Pfam" id="PF00149"/>
    </source>
</evidence>
<dbReference type="GO" id="GO:0110154">
    <property type="term" value="P:RNA decapping"/>
    <property type="evidence" value="ECO:0007669"/>
    <property type="project" value="TreeGrafter"/>
</dbReference>
<dbReference type="InterPro" id="IPR004843">
    <property type="entry name" value="Calcineurin-like_PHP"/>
</dbReference>
<protein>
    <submittedName>
        <fullName evidence="2">Metallophosphoesterase</fullName>
    </submittedName>
</protein>
<feature type="domain" description="Calcineurin-like phosphoesterase" evidence="1">
    <location>
        <begin position="22"/>
        <end position="196"/>
    </location>
</feature>
<dbReference type="Proteomes" id="UP000291106">
    <property type="component" value="Chromosome"/>
</dbReference>
<gene>
    <name evidence="2" type="ORF">EXU30_09000</name>
</gene>
<dbReference type="AlphaFoldDB" id="A0A411PH70"/>
<dbReference type="OrthoDB" id="5296354at2"/>
<dbReference type="SUPFAM" id="SSF56300">
    <property type="entry name" value="Metallo-dependent phosphatases"/>
    <property type="match status" value="1"/>
</dbReference>
<dbReference type="RefSeq" id="WP_130599317.1">
    <property type="nucleotide sequence ID" value="NZ_CP036200.1"/>
</dbReference>
<organism evidence="2 3">
    <name type="scientific">Shewanella maritima</name>
    <dbReference type="NCBI Taxonomy" id="2520507"/>
    <lineage>
        <taxon>Bacteria</taxon>
        <taxon>Pseudomonadati</taxon>
        <taxon>Pseudomonadota</taxon>
        <taxon>Gammaproteobacteria</taxon>
        <taxon>Alteromonadales</taxon>
        <taxon>Shewanellaceae</taxon>
        <taxon>Shewanella</taxon>
    </lineage>
</organism>
<accession>A0A411PH70</accession>
<sequence length="236" mass="27734">MKFSPRKQHIYHQANIQGQDYIVGDLHGEVDALKFELERVGFNYETDRLFCTGDIIDKGDTSIDCLNLLTEKWFYAVLGNHEQLFLKGFESSKYWQMMQKQGGEWITPYLDRLDLLMRWKTLIDVTMPLARTIEFAGKTIGISHANTPLDWQHVQSGELSEHDIWQLLWHRPLDERKPWYSVSGVDAVVHGHDPVPWITQMRNRYWIETFTHNKKLTVVRIDFFFPELQLAAAGMH</sequence>
<dbReference type="PANTHER" id="PTHR42850:SF10">
    <property type="entry name" value="SERINE_THREONINE-PROTEIN PHOSPHATASE 1"/>
    <property type="match status" value="1"/>
</dbReference>
<dbReference type="Pfam" id="PF00149">
    <property type="entry name" value="Metallophos"/>
    <property type="match status" value="1"/>
</dbReference>
<keyword evidence="3" id="KW-1185">Reference proteome</keyword>
<reference evidence="2 3" key="1">
    <citation type="submission" date="2019-02" db="EMBL/GenBank/DDBJ databases">
        <title>Shewanella sp. D4-2 isolated from Dokdo Island.</title>
        <authorList>
            <person name="Baek K."/>
        </authorList>
    </citation>
    <scope>NUCLEOTIDE SEQUENCE [LARGE SCALE GENOMIC DNA]</scope>
    <source>
        <strain evidence="2 3">D4-2</strain>
    </source>
</reference>
<name>A0A411PH70_9GAMM</name>
<dbReference type="GO" id="GO:0008803">
    <property type="term" value="F:bis(5'-nucleosyl)-tetraphosphatase (symmetrical) activity"/>
    <property type="evidence" value="ECO:0007669"/>
    <property type="project" value="TreeGrafter"/>
</dbReference>